<dbReference type="InterPro" id="IPR019775">
    <property type="entry name" value="WD40_repeat_CS"/>
</dbReference>
<feature type="compositionally biased region" description="Pro residues" evidence="4">
    <location>
        <begin position="384"/>
        <end position="393"/>
    </location>
</feature>
<dbReference type="InterPro" id="IPR008271">
    <property type="entry name" value="Ser/Thr_kinase_AS"/>
</dbReference>
<dbReference type="SUPFAM" id="SSF50978">
    <property type="entry name" value="WD40 repeat-like"/>
    <property type="match status" value="1"/>
</dbReference>
<dbReference type="Gene3D" id="2.130.10.10">
    <property type="entry name" value="YVTN repeat-like/Quinoprotein amine dehydrogenase"/>
    <property type="match status" value="3"/>
</dbReference>
<evidence type="ECO:0000256" key="1">
    <source>
        <dbReference type="ARBA" id="ARBA00022574"/>
    </source>
</evidence>
<dbReference type="InterPro" id="IPR020472">
    <property type="entry name" value="WD40_PAC1"/>
</dbReference>
<dbReference type="InterPro" id="IPR015943">
    <property type="entry name" value="WD40/YVTN_repeat-like_dom_sf"/>
</dbReference>
<reference evidence="6 7" key="1">
    <citation type="journal article" date="2014" name="Genome Announc.">
        <title>Draft genome sequence of the pathogenic fungus Scedosporium apiospermum.</title>
        <authorList>
            <person name="Vandeputte P."/>
            <person name="Ghamrawi S."/>
            <person name="Rechenmann M."/>
            <person name="Iltis A."/>
            <person name="Giraud S."/>
            <person name="Fleury M."/>
            <person name="Thornton C."/>
            <person name="Delhaes L."/>
            <person name="Meyer W."/>
            <person name="Papon N."/>
            <person name="Bouchara J.P."/>
        </authorList>
    </citation>
    <scope>NUCLEOTIDE SEQUENCE [LARGE SCALE GENOMIC DNA]</scope>
    <source>
        <strain evidence="6 7">IHEM 14462</strain>
    </source>
</reference>
<dbReference type="PROSITE" id="PS50294">
    <property type="entry name" value="WD_REPEATS_REGION"/>
    <property type="match status" value="4"/>
</dbReference>
<dbReference type="PRINTS" id="PR00320">
    <property type="entry name" value="GPROTEINBRPT"/>
</dbReference>
<dbReference type="PROSITE" id="PS50011">
    <property type="entry name" value="PROTEIN_KINASE_DOM"/>
    <property type="match status" value="1"/>
</dbReference>
<dbReference type="AlphaFoldDB" id="A0A084G4I0"/>
<gene>
    <name evidence="6" type="ORF">SAPIO_CDS6096</name>
</gene>
<feature type="domain" description="Protein kinase" evidence="5">
    <location>
        <begin position="45"/>
        <end position="313"/>
    </location>
</feature>
<evidence type="ECO:0000256" key="2">
    <source>
        <dbReference type="ARBA" id="ARBA00022737"/>
    </source>
</evidence>
<feature type="repeat" description="WD" evidence="3">
    <location>
        <begin position="413"/>
        <end position="454"/>
    </location>
</feature>
<proteinExistence type="predicted"/>
<dbReference type="PANTHER" id="PTHR19879">
    <property type="entry name" value="TRANSCRIPTION INITIATION FACTOR TFIID"/>
    <property type="match status" value="1"/>
</dbReference>
<dbReference type="EMBL" id="JOWA01000100">
    <property type="protein sequence ID" value="KEZ42242.1"/>
    <property type="molecule type" value="Genomic_DNA"/>
</dbReference>
<dbReference type="GeneID" id="27725168"/>
<dbReference type="Pfam" id="PF00400">
    <property type="entry name" value="WD40"/>
    <property type="match status" value="6"/>
</dbReference>
<dbReference type="GO" id="GO:0005524">
    <property type="term" value="F:ATP binding"/>
    <property type="evidence" value="ECO:0007669"/>
    <property type="project" value="InterPro"/>
</dbReference>
<dbReference type="SMART" id="SM00220">
    <property type="entry name" value="S_TKc"/>
    <property type="match status" value="1"/>
</dbReference>
<dbReference type="RefSeq" id="XP_016642041.1">
    <property type="nucleotide sequence ID" value="XM_016788284.1"/>
</dbReference>
<sequence length="708" mass="78205">MQTQLSDLVRDSKLEIQSSGDHVIQIDYVSNPRMGQRRTRVEQHWQLKAELGRGGYGVVWLEECTSGLGSGQVRAVKELRKGPSVSSLPPNYYYRELEAIAKFSQKRYRDFFVTSYGWYETDRAVFITMGYLPDGDLQRYLESPLPTNEARDITRQLLEGLVFMHENQFAHRDLKPGNILVLKKGPDWWIKISDFGISKRIESTALRTHIGTEPYMAPEIKRIFPMDDGADADTDTFTLAVDIWSVGVIAFRMVTGRLPFPDPRQLFNYVVKCSSFPAMGLEPADCADFVQKTMAASPHLRPTSQQALEHQWLMTRLSESNPNLHTSNVGEQSLDFSFLPSAQWSTNERETAGPSARSITAVPDTQPVPPTENEMAVDVGSHFPFPPPPPFSPDSPDKSRDAPRNMAPHFWSVMGHSGSVNTIAFSSDSELLVSGSYGRTLKIWDAATGREVKRIIAYDSLVTFVAFSNDSRLVVSASDDGAIKIWDVVRGRIASSLTGRGRFTVGSAAFSGHSKLVALGLSDGVIRIWDVAAGREVRTLRGHLSSVASVAFSGNSELVASGSFDCTVKIWYASTGYVIHTLEHEEWVRSVVFSSDSKLVASSSADETIRIWAVDTGQLVYTFGEGPHIPNYGWIMQTSNLVAFLDDSKLVALSVSSSVKIWEVSTQRLVRTLEVGLVCATAFSNDSNLVAAGYADGMLRVVKVTTKA</sequence>
<dbReference type="SMART" id="SM00320">
    <property type="entry name" value="WD40"/>
    <property type="match status" value="7"/>
</dbReference>
<evidence type="ECO:0000256" key="3">
    <source>
        <dbReference type="PROSITE-ProRule" id="PRU00221"/>
    </source>
</evidence>
<dbReference type="OrthoDB" id="10252171at2759"/>
<keyword evidence="2" id="KW-0677">Repeat</keyword>
<evidence type="ECO:0000259" key="5">
    <source>
        <dbReference type="PROSITE" id="PS50011"/>
    </source>
</evidence>
<dbReference type="PROSITE" id="PS00678">
    <property type="entry name" value="WD_REPEATS_1"/>
    <property type="match status" value="2"/>
</dbReference>
<evidence type="ECO:0000313" key="6">
    <source>
        <dbReference type="EMBL" id="KEZ42242.1"/>
    </source>
</evidence>
<name>A0A084G4I0_PSEDA</name>
<protein>
    <recommendedName>
        <fullName evidence="5">Protein kinase domain-containing protein</fullName>
    </recommendedName>
</protein>
<feature type="repeat" description="WD" evidence="3">
    <location>
        <begin position="540"/>
        <end position="581"/>
    </location>
</feature>
<dbReference type="VEuPathDB" id="FungiDB:SAPIO_CDS6096"/>
<dbReference type="GO" id="GO:0004672">
    <property type="term" value="F:protein kinase activity"/>
    <property type="evidence" value="ECO:0007669"/>
    <property type="project" value="InterPro"/>
</dbReference>
<feature type="region of interest" description="Disordered" evidence="4">
    <location>
        <begin position="349"/>
        <end position="369"/>
    </location>
</feature>
<feature type="region of interest" description="Disordered" evidence="4">
    <location>
        <begin position="383"/>
        <end position="404"/>
    </location>
</feature>
<dbReference type="SUPFAM" id="SSF56112">
    <property type="entry name" value="Protein kinase-like (PK-like)"/>
    <property type="match status" value="1"/>
</dbReference>
<dbReference type="OMA" id="PFQLWME"/>
<dbReference type="InterPro" id="IPR036322">
    <property type="entry name" value="WD40_repeat_dom_sf"/>
</dbReference>
<dbReference type="KEGG" id="sapo:SAPIO_CDS6096"/>
<dbReference type="InterPro" id="IPR011009">
    <property type="entry name" value="Kinase-like_dom_sf"/>
</dbReference>
<dbReference type="Proteomes" id="UP000028545">
    <property type="component" value="Unassembled WGS sequence"/>
</dbReference>
<dbReference type="PROSITE" id="PS50082">
    <property type="entry name" value="WD_REPEATS_2"/>
    <property type="match status" value="5"/>
</dbReference>
<dbReference type="HOGENOM" id="CLU_000288_135_4_1"/>
<dbReference type="Pfam" id="PF00069">
    <property type="entry name" value="Pkinase"/>
    <property type="match status" value="1"/>
</dbReference>
<dbReference type="InterPro" id="IPR001680">
    <property type="entry name" value="WD40_rpt"/>
</dbReference>
<dbReference type="InterPro" id="IPR000719">
    <property type="entry name" value="Prot_kinase_dom"/>
</dbReference>
<feature type="repeat" description="WD" evidence="3">
    <location>
        <begin position="505"/>
        <end position="539"/>
    </location>
</feature>
<organism evidence="6 7">
    <name type="scientific">Pseudallescheria apiosperma</name>
    <name type="common">Scedosporium apiospermum</name>
    <dbReference type="NCBI Taxonomy" id="563466"/>
    <lineage>
        <taxon>Eukaryota</taxon>
        <taxon>Fungi</taxon>
        <taxon>Dikarya</taxon>
        <taxon>Ascomycota</taxon>
        <taxon>Pezizomycotina</taxon>
        <taxon>Sordariomycetes</taxon>
        <taxon>Hypocreomycetidae</taxon>
        <taxon>Microascales</taxon>
        <taxon>Microascaceae</taxon>
        <taxon>Scedosporium</taxon>
    </lineage>
</organism>
<dbReference type="Gene3D" id="1.10.510.10">
    <property type="entry name" value="Transferase(Phosphotransferase) domain 1"/>
    <property type="match status" value="1"/>
</dbReference>
<dbReference type="PROSITE" id="PS00108">
    <property type="entry name" value="PROTEIN_KINASE_ST"/>
    <property type="match status" value="1"/>
</dbReference>
<keyword evidence="7" id="KW-1185">Reference proteome</keyword>
<dbReference type="CDD" id="cd00200">
    <property type="entry name" value="WD40"/>
    <property type="match status" value="1"/>
</dbReference>
<evidence type="ECO:0000313" key="7">
    <source>
        <dbReference type="Proteomes" id="UP000028545"/>
    </source>
</evidence>
<feature type="repeat" description="WD" evidence="3">
    <location>
        <begin position="455"/>
        <end position="496"/>
    </location>
</feature>
<evidence type="ECO:0000256" key="4">
    <source>
        <dbReference type="SAM" id="MobiDB-lite"/>
    </source>
</evidence>
<feature type="repeat" description="WD" evidence="3">
    <location>
        <begin position="581"/>
        <end position="622"/>
    </location>
</feature>
<comment type="caution">
    <text evidence="6">The sequence shown here is derived from an EMBL/GenBank/DDBJ whole genome shotgun (WGS) entry which is preliminary data.</text>
</comment>
<dbReference type="PANTHER" id="PTHR19879:SF9">
    <property type="entry name" value="TRANSCRIPTION INITIATION FACTOR TFIID SUBUNIT 5"/>
    <property type="match status" value="1"/>
</dbReference>
<keyword evidence="1 3" id="KW-0853">WD repeat</keyword>
<accession>A0A084G4I0</accession>